<evidence type="ECO:0000259" key="4">
    <source>
        <dbReference type="Pfam" id="PF00117"/>
    </source>
</evidence>
<dbReference type="PROSITE" id="PS51275">
    <property type="entry name" value="PEPTIDASE_C26_GGH"/>
    <property type="match status" value="1"/>
</dbReference>
<dbReference type="PANTHER" id="PTHR11315">
    <property type="entry name" value="PROTEASE FAMILY C26 GAMMA-GLUTAMYL HYDROLASE"/>
    <property type="match status" value="1"/>
</dbReference>
<dbReference type="Proteomes" id="UP001153069">
    <property type="component" value="Unassembled WGS sequence"/>
</dbReference>
<dbReference type="InterPro" id="IPR015527">
    <property type="entry name" value="Pept_C26_g-glut_hydrolase"/>
</dbReference>
<protein>
    <recommendedName>
        <fullName evidence="2">folate gamma-glutamyl hydrolase</fullName>
        <ecNumber evidence="2">3.4.19.9</ecNumber>
    </recommendedName>
</protein>
<evidence type="ECO:0000256" key="2">
    <source>
        <dbReference type="PROSITE-ProRule" id="PRU00607"/>
    </source>
</evidence>
<comment type="caution">
    <text evidence="5">The sequence shown here is derived from an EMBL/GenBank/DDBJ whole genome shotgun (WGS) entry which is preliminary data.</text>
</comment>
<evidence type="ECO:0000313" key="6">
    <source>
        <dbReference type="Proteomes" id="UP001153069"/>
    </source>
</evidence>
<proteinExistence type="predicted"/>
<accession>A0A9N8D9A5</accession>
<reference evidence="5" key="1">
    <citation type="submission" date="2020-06" db="EMBL/GenBank/DDBJ databases">
        <authorList>
            <consortium name="Plant Systems Biology data submission"/>
        </authorList>
    </citation>
    <scope>NUCLEOTIDE SEQUENCE</scope>
    <source>
        <strain evidence="5">D6</strain>
    </source>
</reference>
<dbReference type="GO" id="GO:0005773">
    <property type="term" value="C:vacuole"/>
    <property type="evidence" value="ECO:0007669"/>
    <property type="project" value="TreeGrafter"/>
</dbReference>
<comment type="catalytic activity">
    <reaction evidence="2">
        <text>(6S)-5,6,7,8-tetrahydrofolyl-(gamma-L-Glu)(n) + (n-1) H2O = (6S)-5,6,7,8-tetrahydrofolate + (n-1) L-glutamate</text>
        <dbReference type="Rhea" id="RHEA:56784"/>
        <dbReference type="Rhea" id="RHEA-COMP:14738"/>
        <dbReference type="ChEBI" id="CHEBI:15377"/>
        <dbReference type="ChEBI" id="CHEBI:29985"/>
        <dbReference type="ChEBI" id="CHEBI:57453"/>
        <dbReference type="ChEBI" id="CHEBI:141005"/>
        <dbReference type="EC" id="3.4.19.9"/>
    </reaction>
</comment>
<dbReference type="Pfam" id="PF00117">
    <property type="entry name" value="GATase"/>
    <property type="match status" value="1"/>
</dbReference>
<feature type="chain" id="PRO_5040247245" description="folate gamma-glutamyl hydrolase" evidence="3">
    <location>
        <begin position="18"/>
        <end position="343"/>
    </location>
</feature>
<name>A0A9N8D9A5_9STRA</name>
<sequence length="343" mass="38248">MLWSSCIALSFGLSVNAAISVSAQQTSSPVIGILSQPIGLRKTDQNTEQKEEYVIAASYVKWLESGGARSIPIPYDAGPGMVKDLFGQINGLLLPGGGSAVPPAVHQLLNLALDESFPVWGTCLGFEYLVQVLSSNSSLPVLTDGFDAENNSWPLLNVQRRQLYQDDRIYQIVRQKNVTSNSHHMGVEPSAFRNNENLNKLFEVTSVNVDGHGRPFVSTIEPRNPHIMPIYGVQYHPEKNAFEYGTYAGTNIPYKAIDHSEEAVEFSAYVARFFVRLVKAHNDNNHDGSSVHRHHSYTKHRQYPLVQTYPVKQMLAFEQYYVIPSAKQLDKTIKQSASKLLRG</sequence>
<feature type="domain" description="Glutamine amidotransferase" evidence="4">
    <location>
        <begin position="86"/>
        <end position="245"/>
    </location>
</feature>
<dbReference type="InterPro" id="IPR029062">
    <property type="entry name" value="Class_I_gatase-like"/>
</dbReference>
<dbReference type="Gene3D" id="3.40.50.880">
    <property type="match status" value="1"/>
</dbReference>
<dbReference type="EMBL" id="CAICTM010000022">
    <property type="protein sequence ID" value="CAB9497565.1"/>
    <property type="molecule type" value="Genomic_DNA"/>
</dbReference>
<evidence type="ECO:0000256" key="3">
    <source>
        <dbReference type="SAM" id="SignalP"/>
    </source>
</evidence>
<feature type="active site" description="Nucleophile" evidence="1 2">
    <location>
        <position position="123"/>
    </location>
</feature>
<organism evidence="5 6">
    <name type="scientific">Seminavis robusta</name>
    <dbReference type="NCBI Taxonomy" id="568900"/>
    <lineage>
        <taxon>Eukaryota</taxon>
        <taxon>Sar</taxon>
        <taxon>Stramenopiles</taxon>
        <taxon>Ochrophyta</taxon>
        <taxon>Bacillariophyta</taxon>
        <taxon>Bacillariophyceae</taxon>
        <taxon>Bacillariophycidae</taxon>
        <taxon>Naviculales</taxon>
        <taxon>Naviculaceae</taxon>
        <taxon>Seminavis</taxon>
    </lineage>
</organism>
<dbReference type="OrthoDB" id="64220at2759"/>
<dbReference type="AlphaFoldDB" id="A0A9N8D9A5"/>
<dbReference type="GO" id="GO:0034722">
    <property type="term" value="F:gamma-glutamyl-peptidase activity"/>
    <property type="evidence" value="ECO:0007669"/>
    <property type="project" value="UniProtKB-UniRule"/>
</dbReference>
<keyword evidence="6" id="KW-1185">Reference proteome</keyword>
<gene>
    <name evidence="5" type="ORF">SEMRO_22_G015100.1</name>
</gene>
<feature type="signal peptide" evidence="3">
    <location>
        <begin position="1"/>
        <end position="17"/>
    </location>
</feature>
<feature type="active site" evidence="2">
    <location>
        <position position="236"/>
    </location>
</feature>
<evidence type="ECO:0000256" key="1">
    <source>
        <dbReference type="PIRSR" id="PIRSR615527-1"/>
    </source>
</evidence>
<dbReference type="GO" id="GO:0046900">
    <property type="term" value="P:tetrahydrofolylpolyglutamate metabolic process"/>
    <property type="evidence" value="ECO:0007669"/>
    <property type="project" value="TreeGrafter"/>
</dbReference>
<keyword evidence="2 5" id="KW-0378">Hydrolase</keyword>
<feature type="active site" description="Proton donor" evidence="1">
    <location>
        <position position="236"/>
    </location>
</feature>
<dbReference type="SUPFAM" id="SSF52317">
    <property type="entry name" value="Class I glutamine amidotransferase-like"/>
    <property type="match status" value="1"/>
</dbReference>
<keyword evidence="3" id="KW-0732">Signal</keyword>
<evidence type="ECO:0000313" key="5">
    <source>
        <dbReference type="EMBL" id="CAB9497565.1"/>
    </source>
</evidence>
<dbReference type="EC" id="3.4.19.9" evidence="2"/>
<dbReference type="InterPro" id="IPR017926">
    <property type="entry name" value="GATASE"/>
</dbReference>
<dbReference type="PROSITE" id="PS51273">
    <property type="entry name" value="GATASE_TYPE_1"/>
    <property type="match status" value="1"/>
</dbReference>
<dbReference type="PANTHER" id="PTHR11315:SF0">
    <property type="entry name" value="FOLATE GAMMA-GLUTAMYL HYDROLASE"/>
    <property type="match status" value="1"/>
</dbReference>